<dbReference type="InterPro" id="IPR027443">
    <property type="entry name" value="IPNS-like_sf"/>
</dbReference>
<evidence type="ECO:0000313" key="3">
    <source>
        <dbReference type="Proteomes" id="UP001216329"/>
    </source>
</evidence>
<accession>A0AAJ6BCX7</accession>
<dbReference type="SUPFAM" id="SSF51197">
    <property type="entry name" value="Clavaminate synthase-like"/>
    <property type="match status" value="1"/>
</dbReference>
<name>A0AAJ6BCX7_9PSED</name>
<dbReference type="Proteomes" id="UP001216329">
    <property type="component" value="Chromosome"/>
</dbReference>
<feature type="domain" description="Aspartyl/asparaginy/proline hydroxylase" evidence="1">
    <location>
        <begin position="90"/>
        <end position="175"/>
    </location>
</feature>
<reference evidence="2" key="1">
    <citation type="submission" date="2023-03" db="EMBL/GenBank/DDBJ databases">
        <title>Andean soil-derived lignocellulolytic bacterial consortium as a source of novel taxa and putative plastic-active enzymes.</title>
        <authorList>
            <person name="Diaz-Garcia L."/>
            <person name="Chuvochina M."/>
            <person name="Feuerriegel G."/>
            <person name="Bunk B."/>
            <person name="Sproer C."/>
            <person name="Streit W.R."/>
            <person name="Rodriguez L.M."/>
            <person name="Overmann J."/>
            <person name="Jimenez D.J."/>
        </authorList>
    </citation>
    <scope>NUCLEOTIDE SEQUENCE</scope>
    <source>
        <strain evidence="2">MAG 876</strain>
    </source>
</reference>
<evidence type="ECO:0000313" key="2">
    <source>
        <dbReference type="EMBL" id="WEK32358.1"/>
    </source>
</evidence>
<organism evidence="2 3">
    <name type="scientific">Candidatus Pseudomonas phytovorans</name>
    <dbReference type="NCBI Taxonomy" id="3121377"/>
    <lineage>
        <taxon>Bacteria</taxon>
        <taxon>Pseudomonadati</taxon>
        <taxon>Pseudomonadota</taxon>
        <taxon>Gammaproteobacteria</taxon>
        <taxon>Pseudomonadales</taxon>
        <taxon>Pseudomonadaceae</taxon>
        <taxon>Pseudomonas</taxon>
    </lineage>
</organism>
<gene>
    <name evidence="2" type="ORF">P0Y58_09245</name>
</gene>
<proteinExistence type="predicted"/>
<protein>
    <submittedName>
        <fullName evidence="2">Aspartyl/asparaginyl beta-hydroxylase domain-containing protein</fullName>
    </submittedName>
</protein>
<sequence>MSDVKLPRCARLPLAIDLEGLLQALQRVTAESWLAHFNSSNHQGEWSGVALVTSEDALLPLAPGQGAAVHLSWWQQEAAWQAVLAPFLASLQAARLLRLGAGAQIHEHRDPDLGRPGGCLRLHVPLLSPPGVEFLVDGLQVPMGPGECWFIDLSRPHRVSNPGPGERVHLVLDCIADAWLLGLIEQGRGQTPALRLGKAGQAFEQFRLLVAQDPALAARLQRLEAPSAFVAEAIGLGVAQGLVFTEAEVLSAMRQGKRAWSDQWRA</sequence>
<dbReference type="Pfam" id="PF05118">
    <property type="entry name" value="Asp_Arg_Hydrox"/>
    <property type="match status" value="1"/>
</dbReference>
<dbReference type="AlphaFoldDB" id="A0AAJ6BCX7"/>
<evidence type="ECO:0000259" key="1">
    <source>
        <dbReference type="Pfam" id="PF05118"/>
    </source>
</evidence>
<dbReference type="InterPro" id="IPR007803">
    <property type="entry name" value="Asp/Arg/Pro-Hydrxlase"/>
</dbReference>
<dbReference type="Gene3D" id="2.60.120.330">
    <property type="entry name" value="B-lactam Antibiotic, Isopenicillin N Synthase, Chain"/>
    <property type="match status" value="1"/>
</dbReference>
<dbReference type="EMBL" id="CP119325">
    <property type="protein sequence ID" value="WEK32358.1"/>
    <property type="molecule type" value="Genomic_DNA"/>
</dbReference>